<proteinExistence type="predicted"/>
<feature type="compositionally biased region" description="Low complexity" evidence="1">
    <location>
        <begin position="235"/>
        <end position="249"/>
    </location>
</feature>
<dbReference type="InterPro" id="IPR027417">
    <property type="entry name" value="P-loop_NTPase"/>
</dbReference>
<sequence>MDEWVRAQFRASYCDKSGVQFGVLNMAKFRKRLVDQRPQSSTTIDAALARLDLHVCAALCKRFPLDKEGRFQNRSTVLATVKHMRFDMSESAVQAMVESFEQQNIAAVKTTTKPPYTPPTTSLQPGPASATAKPPPSLMCATELRTWIQQQYLSQGFNKLGFIGWKKFHGLLVQQKPNQGQGITALLIELRIPGRPDSLEDPARVEQARSASRKQGGVQLEQSRLQSVQLYKATSTPAPVSVPAKVKPAPTHEDVSVLQTPEPTGPTENDLLARKMRGLDFFVDTQTSTSTASDSEDSCDDMSITQGLHFHLMDQMLADTRNTPDPQGATHGQNRDIRQAPLLSSELITTHSKDLLPQFGLLGSHSDTALDNADTKLFLNSNVPFSAFVCGVQGSGKSHTTACMLENALIPSPHLGQLKSPVSALVFSYGEFSNGGSGFNVSEAAFLSAANRSFPGQCVKNITVLTSPSNPAIRKFYERFPNIEIIPFKLKAKTLDIGTLLTLMAVNEKSDVPLYMAKVESILRNIAMESKAGVFDYDLFKERLALEDFDPKQTNMLEMRLGLLESFLDRAGNIPEPKYRPGEVTIIDLSDPFVTPNTACILFKLALERFMQSSAPAKMVVLDEAHKMSCCPLSSFSADNKILNDSLATLIRLQRHKGARVVISTQEPTVSTDLIALCSVTVIHRFTSPAWYAALKRHINAMDNDRAIMQDIESLRTGEALVYSPNAVLGKNEDGSLIKPTGRLLKLGIRKRVTVDGGESIMAV</sequence>
<dbReference type="Proteomes" id="UP000799771">
    <property type="component" value="Unassembled WGS sequence"/>
</dbReference>
<evidence type="ECO:0000256" key="1">
    <source>
        <dbReference type="SAM" id="MobiDB-lite"/>
    </source>
</evidence>
<reference evidence="2" key="1">
    <citation type="journal article" date="2020" name="Stud. Mycol.">
        <title>101 Dothideomycetes genomes: a test case for predicting lifestyles and emergence of pathogens.</title>
        <authorList>
            <person name="Haridas S."/>
            <person name="Albert R."/>
            <person name="Binder M."/>
            <person name="Bloem J."/>
            <person name="Labutti K."/>
            <person name="Salamov A."/>
            <person name="Andreopoulos B."/>
            <person name="Baker S."/>
            <person name="Barry K."/>
            <person name="Bills G."/>
            <person name="Bluhm B."/>
            <person name="Cannon C."/>
            <person name="Castanera R."/>
            <person name="Culley D."/>
            <person name="Daum C."/>
            <person name="Ezra D."/>
            <person name="Gonzalez J."/>
            <person name="Henrissat B."/>
            <person name="Kuo A."/>
            <person name="Liang C."/>
            <person name="Lipzen A."/>
            <person name="Lutzoni F."/>
            <person name="Magnuson J."/>
            <person name="Mondo S."/>
            <person name="Nolan M."/>
            <person name="Ohm R."/>
            <person name="Pangilinan J."/>
            <person name="Park H.-J."/>
            <person name="Ramirez L."/>
            <person name="Alfaro M."/>
            <person name="Sun H."/>
            <person name="Tritt A."/>
            <person name="Yoshinaga Y."/>
            <person name="Zwiers L.-H."/>
            <person name="Turgeon B."/>
            <person name="Goodwin S."/>
            <person name="Spatafora J."/>
            <person name="Crous P."/>
            <person name="Grigoriev I."/>
        </authorList>
    </citation>
    <scope>NUCLEOTIDE SEQUENCE</scope>
    <source>
        <strain evidence="2">CBS 119687</strain>
    </source>
</reference>
<dbReference type="AlphaFoldDB" id="A0A6A6A1L3"/>
<protein>
    <recommendedName>
        <fullName evidence="4">AAA+ ATPase domain-containing protein</fullName>
    </recommendedName>
</protein>
<evidence type="ECO:0000313" key="3">
    <source>
        <dbReference type="Proteomes" id="UP000799771"/>
    </source>
</evidence>
<feature type="region of interest" description="Disordered" evidence="1">
    <location>
        <begin position="111"/>
        <end position="135"/>
    </location>
</feature>
<dbReference type="SUPFAM" id="SSF52540">
    <property type="entry name" value="P-loop containing nucleoside triphosphate hydrolases"/>
    <property type="match status" value="1"/>
</dbReference>
<feature type="region of interest" description="Disordered" evidence="1">
    <location>
        <begin position="234"/>
        <end position="267"/>
    </location>
</feature>
<dbReference type="EMBL" id="ML977516">
    <property type="protein sequence ID" value="KAF2125416.1"/>
    <property type="molecule type" value="Genomic_DNA"/>
</dbReference>
<evidence type="ECO:0008006" key="4">
    <source>
        <dbReference type="Google" id="ProtNLM"/>
    </source>
</evidence>
<feature type="region of interest" description="Disordered" evidence="1">
    <location>
        <begin position="195"/>
        <end position="221"/>
    </location>
</feature>
<gene>
    <name evidence="2" type="ORF">P153DRAFT_434481</name>
</gene>
<organism evidence="2 3">
    <name type="scientific">Dothidotthia symphoricarpi CBS 119687</name>
    <dbReference type="NCBI Taxonomy" id="1392245"/>
    <lineage>
        <taxon>Eukaryota</taxon>
        <taxon>Fungi</taxon>
        <taxon>Dikarya</taxon>
        <taxon>Ascomycota</taxon>
        <taxon>Pezizomycotina</taxon>
        <taxon>Dothideomycetes</taxon>
        <taxon>Pleosporomycetidae</taxon>
        <taxon>Pleosporales</taxon>
        <taxon>Dothidotthiaceae</taxon>
        <taxon>Dothidotthia</taxon>
    </lineage>
</organism>
<keyword evidence="3" id="KW-1185">Reference proteome</keyword>
<dbReference type="GeneID" id="54413517"/>
<name>A0A6A6A1L3_9PLEO</name>
<feature type="compositionally biased region" description="Basic and acidic residues" evidence="1">
    <location>
        <begin position="195"/>
        <end position="207"/>
    </location>
</feature>
<dbReference type="RefSeq" id="XP_033519808.1">
    <property type="nucleotide sequence ID" value="XM_033673085.1"/>
</dbReference>
<dbReference type="Gene3D" id="3.40.50.300">
    <property type="entry name" value="P-loop containing nucleotide triphosphate hydrolases"/>
    <property type="match status" value="1"/>
</dbReference>
<accession>A0A6A6A1L3</accession>
<dbReference type="OrthoDB" id="2316594at2759"/>
<evidence type="ECO:0000313" key="2">
    <source>
        <dbReference type="EMBL" id="KAF2125416.1"/>
    </source>
</evidence>